<comment type="similarity">
    <text evidence="9">Belongs to the pannexin family.</text>
</comment>
<dbReference type="GO" id="GO:0005243">
    <property type="term" value="F:gap junction channel activity"/>
    <property type="evidence" value="ECO:0007669"/>
    <property type="project" value="TreeGrafter"/>
</dbReference>
<dbReference type="EMBL" id="CABIJS010000709">
    <property type="protein sequence ID" value="VUZ57038.1"/>
    <property type="molecule type" value="Genomic_DNA"/>
</dbReference>
<dbReference type="GO" id="GO:0005921">
    <property type="term" value="C:gap junction"/>
    <property type="evidence" value="ECO:0007669"/>
    <property type="project" value="UniProtKB-UniRule"/>
</dbReference>
<feature type="transmembrane region" description="Helical" evidence="9">
    <location>
        <begin position="62"/>
        <end position="84"/>
    </location>
</feature>
<evidence type="ECO:0000256" key="2">
    <source>
        <dbReference type="ARBA" id="ARBA00022448"/>
    </source>
</evidence>
<evidence type="ECO:0000313" key="12">
    <source>
        <dbReference type="EMBL" id="VUZ57038.1"/>
    </source>
</evidence>
<feature type="transmembrane region" description="Helical" evidence="9">
    <location>
        <begin position="357"/>
        <end position="381"/>
    </location>
</feature>
<dbReference type="Proteomes" id="UP000274504">
    <property type="component" value="Unassembled WGS sequence"/>
</dbReference>
<evidence type="ECO:0000256" key="9">
    <source>
        <dbReference type="RuleBase" id="RU010713"/>
    </source>
</evidence>
<dbReference type="GO" id="GO:0005886">
    <property type="term" value="C:plasma membrane"/>
    <property type="evidence" value="ECO:0007669"/>
    <property type="project" value="UniProtKB-SubCell"/>
</dbReference>
<dbReference type="OrthoDB" id="5867527at2759"/>
<evidence type="ECO:0000256" key="7">
    <source>
        <dbReference type="ARBA" id="ARBA00023136"/>
    </source>
</evidence>
<evidence type="ECO:0000313" key="14">
    <source>
        <dbReference type="Proteomes" id="UP000321570"/>
    </source>
</evidence>
<evidence type="ECO:0000256" key="8">
    <source>
        <dbReference type="ARBA" id="ARBA00023303"/>
    </source>
</evidence>
<gene>
    <name evidence="9" type="primary">inx</name>
    <name evidence="11" type="ORF">HDID_LOCUS2564</name>
    <name evidence="12" type="ORF">WMSIL1_LOCUS14576</name>
</gene>
<evidence type="ECO:0000256" key="5">
    <source>
        <dbReference type="ARBA" id="ARBA00022989"/>
    </source>
</evidence>
<feature type="region of interest" description="Disordered" evidence="10">
    <location>
        <begin position="157"/>
        <end position="214"/>
    </location>
</feature>
<feature type="transmembrane region" description="Helical" evidence="9">
    <location>
        <begin position="267"/>
        <end position="291"/>
    </location>
</feature>
<sequence length="521" mass="59843">MFIWFVSGKPIQCWIPQEFTRGWEEYAENYCWVSNTYFSPLPKRLPHNITDRENARILYYQWAPILMAIQALLFYLPCLIWRLFYSHSGFNVRRIMQMANDSNILLPEHGLKNVRFIARYMEGCIYRLRDYKRVLGTNAGAASAFPYRGMQRFPLETELPPPGYTKTEVESRRSGGEKRSNGEPNLGVPSSRRHKRAASSICGGGSGLGSCWRSRSSRRRARKFPLNPITESSPAAGLASPVERADIARRVTKSSSRKTVCCGRRSGNFLVVLYFFVKGLYLINIVGQLVLMEKFIGTNTAFYGVRVLIDLLQGTDWHTSGNFPRVTFCDFEAKKLGKNQLYTIQCVLPLNMFLEKIFIFLWFWHCALGIITLISFINWFMRMGFARYRLKFIRRYLKIMCVMKDTDRNASKKFVENFLRPDGIFLIRLISMNVGDMMAGDLACELWHIYRHKRIQDVVATEEMKYIEPIPNYLGHPQAHVVRHHPEIGFISASAPPRNIGAASVAGNGEKVMLNGDDSIV</sequence>
<keyword evidence="8 9" id="KW-0407">Ion channel</keyword>
<comment type="caution">
    <text evidence="9">Lacks conserved residue(s) required for the propagation of feature annotation.</text>
</comment>
<evidence type="ECO:0000256" key="3">
    <source>
        <dbReference type="ARBA" id="ARBA00022475"/>
    </source>
</evidence>
<keyword evidence="6 9" id="KW-0406">Ion transport</keyword>
<evidence type="ECO:0000256" key="10">
    <source>
        <dbReference type="SAM" id="MobiDB-lite"/>
    </source>
</evidence>
<dbReference type="WBParaSite" id="HDID_0000256301-mRNA-1">
    <property type="protein sequence ID" value="HDID_0000256301-mRNA-1"/>
    <property type="gene ID" value="HDID_0000256301"/>
</dbReference>
<organism evidence="15">
    <name type="scientific">Hymenolepis diminuta</name>
    <name type="common">Rat tapeworm</name>
    <dbReference type="NCBI Taxonomy" id="6216"/>
    <lineage>
        <taxon>Eukaryota</taxon>
        <taxon>Metazoa</taxon>
        <taxon>Spiralia</taxon>
        <taxon>Lophotrochozoa</taxon>
        <taxon>Platyhelminthes</taxon>
        <taxon>Cestoda</taxon>
        <taxon>Eucestoda</taxon>
        <taxon>Cyclophyllidea</taxon>
        <taxon>Hymenolepididae</taxon>
        <taxon>Hymenolepis</taxon>
    </lineage>
</organism>
<reference evidence="15" key="1">
    <citation type="submission" date="2016-04" db="UniProtKB">
        <authorList>
            <consortium name="WormBaseParasite"/>
        </authorList>
    </citation>
    <scope>IDENTIFICATION</scope>
</reference>
<comment type="function">
    <text evidence="9">Structural component of the gap junctions.</text>
</comment>
<evidence type="ECO:0000256" key="1">
    <source>
        <dbReference type="ARBA" id="ARBA00004651"/>
    </source>
</evidence>
<evidence type="ECO:0000313" key="11">
    <source>
        <dbReference type="EMBL" id="VDL20025.1"/>
    </source>
</evidence>
<keyword evidence="4 9" id="KW-0812">Transmembrane</keyword>
<dbReference type="EMBL" id="UYSG01000646">
    <property type="protein sequence ID" value="VDL20025.1"/>
    <property type="molecule type" value="Genomic_DNA"/>
</dbReference>
<evidence type="ECO:0000313" key="13">
    <source>
        <dbReference type="Proteomes" id="UP000274504"/>
    </source>
</evidence>
<proteinExistence type="inferred from homology"/>
<protein>
    <recommendedName>
        <fullName evidence="9">Innexin</fullName>
    </recommendedName>
</protein>
<reference evidence="12 14" key="3">
    <citation type="submission" date="2019-07" db="EMBL/GenBank/DDBJ databases">
        <authorList>
            <person name="Jastrzebski P J."/>
            <person name="Paukszto L."/>
            <person name="Jastrzebski P J."/>
        </authorList>
    </citation>
    <scope>NUCLEOTIDE SEQUENCE [LARGE SCALE GENOMIC DNA]</scope>
    <source>
        <strain evidence="12 14">WMS-il1</strain>
    </source>
</reference>
<accession>A0A0R3SD38</accession>
<evidence type="ECO:0000256" key="4">
    <source>
        <dbReference type="ARBA" id="ARBA00022692"/>
    </source>
</evidence>
<feature type="compositionally biased region" description="Basic and acidic residues" evidence="10">
    <location>
        <begin position="167"/>
        <end position="181"/>
    </location>
</feature>
<keyword evidence="2 9" id="KW-0813">Transport</keyword>
<reference evidence="11 13" key="2">
    <citation type="submission" date="2018-11" db="EMBL/GenBank/DDBJ databases">
        <authorList>
            <consortium name="Pathogen Informatics"/>
        </authorList>
    </citation>
    <scope>NUCLEOTIDE SEQUENCE [LARGE SCALE GENOMIC DNA]</scope>
</reference>
<keyword evidence="3" id="KW-1003">Cell membrane</keyword>
<dbReference type="GO" id="GO:0034220">
    <property type="term" value="P:monoatomic ion transmembrane transport"/>
    <property type="evidence" value="ECO:0007669"/>
    <property type="project" value="UniProtKB-KW"/>
</dbReference>
<evidence type="ECO:0000313" key="15">
    <source>
        <dbReference type="WBParaSite" id="HDID_0000256301-mRNA-1"/>
    </source>
</evidence>
<dbReference type="AlphaFoldDB" id="A0A0R3SD38"/>
<dbReference type="Proteomes" id="UP000321570">
    <property type="component" value="Unassembled WGS sequence"/>
</dbReference>
<dbReference type="PROSITE" id="PS51013">
    <property type="entry name" value="PANNEXIN"/>
    <property type="match status" value="1"/>
</dbReference>
<dbReference type="PANTHER" id="PTHR11893:SF36">
    <property type="entry name" value="INNEXIN-5"/>
    <property type="match status" value="1"/>
</dbReference>
<dbReference type="STRING" id="6216.A0A0R3SD38"/>
<keyword evidence="5 9" id="KW-1133">Transmembrane helix</keyword>
<keyword evidence="7 9" id="KW-0472">Membrane</keyword>
<dbReference type="PANTHER" id="PTHR11893">
    <property type="entry name" value="INNEXIN"/>
    <property type="match status" value="1"/>
</dbReference>
<dbReference type="PRINTS" id="PR01262">
    <property type="entry name" value="INNEXIN"/>
</dbReference>
<comment type="subcellular location">
    <subcellularLocation>
        <location evidence="1 9">Cell membrane</location>
        <topology evidence="1 9">Multi-pass membrane protein</topology>
    </subcellularLocation>
</comment>
<name>A0A0R3SD38_HYMDI</name>
<keyword evidence="14" id="KW-1185">Reference proteome</keyword>
<dbReference type="InterPro" id="IPR000990">
    <property type="entry name" value="Innexin"/>
</dbReference>
<dbReference type="Pfam" id="PF00876">
    <property type="entry name" value="Innexin"/>
    <property type="match status" value="1"/>
</dbReference>
<evidence type="ECO:0000256" key="6">
    <source>
        <dbReference type="ARBA" id="ARBA00023065"/>
    </source>
</evidence>